<evidence type="ECO:0000256" key="9">
    <source>
        <dbReference type="HAMAP-Rule" id="MF_00097"/>
    </source>
</evidence>
<dbReference type="CDD" id="cd00564">
    <property type="entry name" value="TMP_TenI"/>
    <property type="match status" value="1"/>
</dbReference>
<feature type="binding site" evidence="9">
    <location>
        <position position="69"/>
    </location>
    <ligand>
        <name>Mg(2+)</name>
        <dbReference type="ChEBI" id="CHEBI:18420"/>
    </ligand>
</feature>
<dbReference type="Gene3D" id="3.20.20.70">
    <property type="entry name" value="Aldolase class I"/>
    <property type="match status" value="1"/>
</dbReference>
<dbReference type="Pfam" id="PF02581">
    <property type="entry name" value="TMP-TENI"/>
    <property type="match status" value="1"/>
</dbReference>
<evidence type="ECO:0000256" key="11">
    <source>
        <dbReference type="RuleBase" id="RU004253"/>
    </source>
</evidence>
<proteinExistence type="inferred from homology"/>
<comment type="function">
    <text evidence="9">Condenses 4-methyl-5-(beta-hydroxyethyl)thiazole monophosphate (THZ-P) and 2-methyl-4-amino-5-hydroxymethyl pyrimidine pyrophosphate (HMP-PP) to form thiamine monophosphate (TMP).</text>
</comment>
<evidence type="ECO:0000256" key="7">
    <source>
        <dbReference type="ARBA" id="ARBA00047851"/>
    </source>
</evidence>
<dbReference type="PANTHER" id="PTHR20857:SF23">
    <property type="entry name" value="THIAMINE BIOSYNTHETIC BIFUNCTIONAL ENZYME"/>
    <property type="match status" value="1"/>
</dbReference>
<dbReference type="EC" id="2.5.1.3" evidence="9"/>
<accession>A0ABX7E6F0</accession>
<feature type="binding site" evidence="9">
    <location>
        <position position="163"/>
    </location>
    <ligand>
        <name>2-[(2R,5Z)-2-carboxy-4-methylthiazol-5(2H)-ylidene]ethyl phosphate</name>
        <dbReference type="ChEBI" id="CHEBI:62899"/>
    </ligand>
</feature>
<keyword evidence="3 9" id="KW-0479">Metal-binding</keyword>
<feature type="domain" description="Thiamine phosphate synthase/TenI" evidence="12">
    <location>
        <begin position="7"/>
        <end position="186"/>
    </location>
</feature>
<feature type="binding site" evidence="9">
    <location>
        <begin position="183"/>
        <end position="184"/>
    </location>
    <ligand>
        <name>2-[(2R,5Z)-2-carboxy-4-methylthiazol-5(2H)-ylidene]ethyl phosphate</name>
        <dbReference type="ChEBI" id="CHEBI:62899"/>
    </ligand>
</feature>
<dbReference type="RefSeq" id="WP_202780565.1">
    <property type="nucleotide sequence ID" value="NZ_CP065425.1"/>
</dbReference>
<protein>
    <recommendedName>
        <fullName evidence="9">Thiamine-phosphate synthase</fullName>
        <shortName evidence="9">TP synthase</shortName>
        <shortName evidence="9">TPS</shortName>
        <ecNumber evidence="9">2.5.1.3</ecNumber>
    </recommendedName>
    <alternativeName>
        <fullName evidence="9">Thiamine-phosphate pyrophosphorylase</fullName>
        <shortName evidence="9">TMP pyrophosphorylase</shortName>
        <shortName evidence="9">TMP-PPase</shortName>
    </alternativeName>
</protein>
<keyword evidence="2 9" id="KW-0808">Transferase</keyword>
<gene>
    <name evidence="9 13" type="primary">thiE</name>
    <name evidence="13" type="ORF">I5776_10600</name>
</gene>
<comment type="pathway">
    <text evidence="1 9 11">Cofactor biosynthesis; thiamine diphosphate biosynthesis; thiamine phosphate from 4-amino-2-methyl-5-diphosphomethylpyrimidine and 4-methyl-5-(2-phosphoethyl)-thiazole: step 1/1.</text>
</comment>
<evidence type="ECO:0000313" key="13">
    <source>
        <dbReference type="EMBL" id="QQZ11298.1"/>
    </source>
</evidence>
<dbReference type="EMBL" id="CP065425">
    <property type="protein sequence ID" value="QQZ11298.1"/>
    <property type="molecule type" value="Genomic_DNA"/>
</dbReference>
<evidence type="ECO:0000259" key="12">
    <source>
        <dbReference type="Pfam" id="PF02581"/>
    </source>
</evidence>
<dbReference type="InterPro" id="IPR022998">
    <property type="entry name" value="ThiamineP_synth_TenI"/>
</dbReference>
<dbReference type="NCBIfam" id="TIGR00693">
    <property type="entry name" value="thiE"/>
    <property type="match status" value="1"/>
</dbReference>
<feature type="binding site" evidence="9">
    <location>
        <position position="68"/>
    </location>
    <ligand>
        <name>4-amino-2-methyl-5-(diphosphooxymethyl)pyrimidine</name>
        <dbReference type="ChEBI" id="CHEBI:57841"/>
    </ligand>
</feature>
<comment type="catalytic activity">
    <reaction evidence="8 9 10">
        <text>2-[(2R,5Z)-2-carboxy-4-methylthiazol-5(2H)-ylidene]ethyl phosphate + 4-amino-2-methyl-5-(diphosphooxymethyl)pyrimidine + 2 H(+) = thiamine phosphate + CO2 + diphosphate</text>
        <dbReference type="Rhea" id="RHEA:47844"/>
        <dbReference type="ChEBI" id="CHEBI:15378"/>
        <dbReference type="ChEBI" id="CHEBI:16526"/>
        <dbReference type="ChEBI" id="CHEBI:33019"/>
        <dbReference type="ChEBI" id="CHEBI:37575"/>
        <dbReference type="ChEBI" id="CHEBI:57841"/>
        <dbReference type="ChEBI" id="CHEBI:62899"/>
        <dbReference type="EC" id="2.5.1.3"/>
    </reaction>
</comment>
<feature type="binding site" evidence="9">
    <location>
        <position position="107"/>
    </location>
    <ligand>
        <name>4-amino-2-methyl-5-(diphosphooxymethyl)pyrimidine</name>
        <dbReference type="ChEBI" id="CHEBI:57841"/>
    </ligand>
</feature>
<evidence type="ECO:0000256" key="1">
    <source>
        <dbReference type="ARBA" id="ARBA00005165"/>
    </source>
</evidence>
<comment type="catalytic activity">
    <reaction evidence="7 9 10">
        <text>2-(2-carboxy-4-methylthiazol-5-yl)ethyl phosphate + 4-amino-2-methyl-5-(diphosphooxymethyl)pyrimidine + 2 H(+) = thiamine phosphate + CO2 + diphosphate</text>
        <dbReference type="Rhea" id="RHEA:47848"/>
        <dbReference type="ChEBI" id="CHEBI:15378"/>
        <dbReference type="ChEBI" id="CHEBI:16526"/>
        <dbReference type="ChEBI" id="CHEBI:33019"/>
        <dbReference type="ChEBI" id="CHEBI:37575"/>
        <dbReference type="ChEBI" id="CHEBI:57841"/>
        <dbReference type="ChEBI" id="CHEBI:62890"/>
        <dbReference type="EC" id="2.5.1.3"/>
    </reaction>
</comment>
<dbReference type="SUPFAM" id="SSF51391">
    <property type="entry name" value="Thiamin phosphate synthase"/>
    <property type="match status" value="1"/>
</dbReference>
<evidence type="ECO:0000256" key="4">
    <source>
        <dbReference type="ARBA" id="ARBA00022842"/>
    </source>
</evidence>
<feature type="binding site" evidence="9">
    <location>
        <begin position="133"/>
        <end position="135"/>
    </location>
    <ligand>
        <name>2-[(2R,5Z)-2-carboxy-4-methylthiazol-5(2H)-ylidene]ethyl phosphate</name>
        <dbReference type="ChEBI" id="CHEBI:62899"/>
    </ligand>
</feature>
<keyword evidence="14" id="KW-1185">Reference proteome</keyword>
<evidence type="ECO:0000256" key="3">
    <source>
        <dbReference type="ARBA" id="ARBA00022723"/>
    </source>
</evidence>
<comment type="catalytic activity">
    <reaction evidence="6 9 10">
        <text>4-methyl-5-(2-phosphooxyethyl)-thiazole + 4-amino-2-methyl-5-(diphosphooxymethyl)pyrimidine + H(+) = thiamine phosphate + diphosphate</text>
        <dbReference type="Rhea" id="RHEA:22328"/>
        <dbReference type="ChEBI" id="CHEBI:15378"/>
        <dbReference type="ChEBI" id="CHEBI:33019"/>
        <dbReference type="ChEBI" id="CHEBI:37575"/>
        <dbReference type="ChEBI" id="CHEBI:57841"/>
        <dbReference type="ChEBI" id="CHEBI:58296"/>
        <dbReference type="EC" id="2.5.1.3"/>
    </reaction>
</comment>
<feature type="binding site" evidence="9">
    <location>
        <position position="88"/>
    </location>
    <ligand>
        <name>Mg(2+)</name>
        <dbReference type="ChEBI" id="CHEBI:18420"/>
    </ligand>
</feature>
<comment type="cofactor">
    <cofactor evidence="9">
        <name>Mg(2+)</name>
        <dbReference type="ChEBI" id="CHEBI:18420"/>
    </cofactor>
    <text evidence="9">Binds 1 Mg(2+) ion per subunit.</text>
</comment>
<keyword evidence="5 9" id="KW-0784">Thiamine biosynthesis</keyword>
<comment type="similarity">
    <text evidence="9 10">Belongs to the thiamine-phosphate synthase family.</text>
</comment>
<evidence type="ECO:0000256" key="5">
    <source>
        <dbReference type="ARBA" id="ARBA00022977"/>
    </source>
</evidence>
<sequence>MNVNYNLYLVTDERTPIGELLSIVEEAVQGGVTIVQLREKDTDGLAFYKKAIHLKALLKSYQVPLIINDRVDIALAVGADGIHVGQNDMPLSALKRIVPRSMIIGVSAQTVEQAQLAEKNGADYIGIGSAFSTKTKQDAIVLPKKTLKAVRDSVNIPAVAIGGITLENVQQLKEINFSGIAVVSAIMKAKNPKEAAKKFINR</sequence>
<evidence type="ECO:0000256" key="6">
    <source>
        <dbReference type="ARBA" id="ARBA00047334"/>
    </source>
</evidence>
<evidence type="ECO:0000313" key="14">
    <source>
        <dbReference type="Proteomes" id="UP000595691"/>
    </source>
</evidence>
<dbReference type="InterPro" id="IPR036206">
    <property type="entry name" value="ThiamineP_synth_sf"/>
</dbReference>
<reference evidence="13 14" key="1">
    <citation type="submission" date="2020-11" db="EMBL/GenBank/DDBJ databases">
        <title>Taxonomic evaluation of the Bacillus sporothermodurans group of bacteria based on whole genome sequences.</title>
        <authorList>
            <person name="Fiedler G."/>
            <person name="Herbstmann A.-D."/>
            <person name="Doll E."/>
            <person name="Wenning M."/>
            <person name="Brinks E."/>
            <person name="Kabisch J."/>
            <person name="Breitenwieser F."/>
            <person name="Lappann M."/>
            <person name="Boehnlein C."/>
            <person name="Franz C."/>
        </authorList>
    </citation>
    <scope>NUCLEOTIDE SEQUENCE [LARGE SCALE GENOMIC DNA]</scope>
    <source>
        <strain evidence="13 14">JCM 19841</strain>
    </source>
</reference>
<dbReference type="GO" id="GO:0004789">
    <property type="term" value="F:thiamine-phosphate diphosphorylase activity"/>
    <property type="evidence" value="ECO:0007669"/>
    <property type="project" value="UniProtKB-EC"/>
</dbReference>
<name>A0ABX7E6F0_9BACI</name>
<evidence type="ECO:0000256" key="2">
    <source>
        <dbReference type="ARBA" id="ARBA00022679"/>
    </source>
</evidence>
<keyword evidence="4 9" id="KW-0460">Magnesium</keyword>
<evidence type="ECO:0000256" key="8">
    <source>
        <dbReference type="ARBA" id="ARBA00047883"/>
    </source>
</evidence>
<dbReference type="Proteomes" id="UP000595691">
    <property type="component" value="Chromosome"/>
</dbReference>
<feature type="binding site" evidence="9">
    <location>
        <position position="136"/>
    </location>
    <ligand>
        <name>4-amino-2-methyl-5-(diphosphooxymethyl)pyrimidine</name>
        <dbReference type="ChEBI" id="CHEBI:57841"/>
    </ligand>
</feature>
<evidence type="ECO:0000256" key="10">
    <source>
        <dbReference type="RuleBase" id="RU003826"/>
    </source>
</evidence>
<dbReference type="HAMAP" id="MF_00097">
    <property type="entry name" value="TMP_synthase"/>
    <property type="match status" value="1"/>
</dbReference>
<feature type="binding site" evidence="9">
    <location>
        <begin position="36"/>
        <end position="40"/>
    </location>
    <ligand>
        <name>4-amino-2-methyl-5-(diphosphooxymethyl)pyrimidine</name>
        <dbReference type="ChEBI" id="CHEBI:57841"/>
    </ligand>
</feature>
<dbReference type="PANTHER" id="PTHR20857">
    <property type="entry name" value="THIAMINE-PHOSPHATE PYROPHOSPHORYLASE"/>
    <property type="match status" value="1"/>
</dbReference>
<dbReference type="InterPro" id="IPR013785">
    <property type="entry name" value="Aldolase_TIM"/>
</dbReference>
<dbReference type="InterPro" id="IPR034291">
    <property type="entry name" value="TMP_synthase"/>
</dbReference>
<organism evidence="13 14">
    <name type="scientific">Heyndrickxia vini</name>
    <dbReference type="NCBI Taxonomy" id="1476025"/>
    <lineage>
        <taxon>Bacteria</taxon>
        <taxon>Bacillati</taxon>
        <taxon>Bacillota</taxon>
        <taxon>Bacilli</taxon>
        <taxon>Bacillales</taxon>
        <taxon>Bacillaceae</taxon>
        <taxon>Heyndrickxia</taxon>
    </lineage>
</organism>